<dbReference type="AlphaFoldDB" id="A0AA36IHK4"/>
<name>A0AA36IHK4_9DINO</name>
<proteinExistence type="predicted"/>
<reference evidence="2" key="1">
    <citation type="submission" date="2023-08" db="EMBL/GenBank/DDBJ databases">
        <authorList>
            <person name="Chen Y."/>
            <person name="Shah S."/>
            <person name="Dougan E. K."/>
            <person name="Thang M."/>
            <person name="Chan C."/>
        </authorList>
    </citation>
    <scope>NUCLEOTIDE SEQUENCE</scope>
</reference>
<sequence>MARCLFNLVAGAAVAYAACDGDNCEADLSELMQVDLKNSREKRKHAEAMAMTNLTIEKAFEHIKGAGTHFDPTASSVIDTAFDHVTADGGYLKDNIKADATWKECTKLDWTKIASFEDEQGKLSGEHVEKMMKELHLEQCMGEDGEWGKDPTCEAVRAALKVSTDLSHEAFEPRYHNFSVVAWGENPSWVQGTVVDLDYSKPMPVKAKVKDPKGVIGYAICDALRVILTQSADQMSTGTCSYVASLAALSHKAPAKLIKLGVRLFWTGMITPEVGPACDGIYEQQPGLIPFQSGGGWIPALYSNGRKGGCAGSEMDCEASEGRPQQNAGLTRLAFALSLRR</sequence>
<comment type="caution">
    <text evidence="2">The sequence shown here is derived from an EMBL/GenBank/DDBJ whole genome shotgun (WGS) entry which is preliminary data.</text>
</comment>
<keyword evidence="1" id="KW-0732">Signal</keyword>
<dbReference type="EMBL" id="CAUJNA010001424">
    <property type="protein sequence ID" value="CAJ1386831.1"/>
    <property type="molecule type" value="Genomic_DNA"/>
</dbReference>
<evidence type="ECO:0000256" key="1">
    <source>
        <dbReference type="SAM" id="SignalP"/>
    </source>
</evidence>
<feature type="signal peptide" evidence="1">
    <location>
        <begin position="1"/>
        <end position="17"/>
    </location>
</feature>
<feature type="chain" id="PRO_5041399205" evidence="1">
    <location>
        <begin position="18"/>
        <end position="341"/>
    </location>
</feature>
<gene>
    <name evidence="2" type="ORF">EVOR1521_LOCUS13024</name>
</gene>
<dbReference type="Proteomes" id="UP001178507">
    <property type="component" value="Unassembled WGS sequence"/>
</dbReference>
<evidence type="ECO:0000313" key="2">
    <source>
        <dbReference type="EMBL" id="CAJ1386831.1"/>
    </source>
</evidence>
<accession>A0AA36IHK4</accession>
<organism evidence="2 3">
    <name type="scientific">Effrenium voratum</name>
    <dbReference type="NCBI Taxonomy" id="2562239"/>
    <lineage>
        <taxon>Eukaryota</taxon>
        <taxon>Sar</taxon>
        <taxon>Alveolata</taxon>
        <taxon>Dinophyceae</taxon>
        <taxon>Suessiales</taxon>
        <taxon>Symbiodiniaceae</taxon>
        <taxon>Effrenium</taxon>
    </lineage>
</organism>
<evidence type="ECO:0000313" key="3">
    <source>
        <dbReference type="Proteomes" id="UP001178507"/>
    </source>
</evidence>
<keyword evidence="3" id="KW-1185">Reference proteome</keyword>
<protein>
    <submittedName>
        <fullName evidence="2">Uncharacterized protein</fullName>
    </submittedName>
</protein>